<name>A0ABY3T441_9GAMM</name>
<feature type="transmembrane region" description="Helical" evidence="1">
    <location>
        <begin position="12"/>
        <end position="31"/>
    </location>
</feature>
<dbReference type="EMBL" id="CP091244">
    <property type="protein sequence ID" value="UJS26155.1"/>
    <property type="molecule type" value="Genomic_DNA"/>
</dbReference>
<protein>
    <submittedName>
        <fullName evidence="2">Uncharacterized protein</fullName>
    </submittedName>
</protein>
<feature type="transmembrane region" description="Helical" evidence="1">
    <location>
        <begin position="208"/>
        <end position="229"/>
    </location>
</feature>
<evidence type="ECO:0000313" key="3">
    <source>
        <dbReference type="Proteomes" id="UP001054801"/>
    </source>
</evidence>
<gene>
    <name evidence="2" type="ORF">L2Y54_08970</name>
</gene>
<organism evidence="2 3">
    <name type="scientific">Thiothrix winogradskyi</name>
    <dbReference type="NCBI Taxonomy" id="96472"/>
    <lineage>
        <taxon>Bacteria</taxon>
        <taxon>Pseudomonadati</taxon>
        <taxon>Pseudomonadota</taxon>
        <taxon>Gammaproteobacteria</taxon>
        <taxon>Thiotrichales</taxon>
        <taxon>Thiotrichaceae</taxon>
        <taxon>Thiothrix</taxon>
    </lineage>
</organism>
<sequence length="244" mass="27333">MLEMLQDKPLELAGAAFALIAILVSVVIYYLQRQRKELAFGVLSEHHLLGVDEELADRVAVTFDGQLVKNIRLVIFGVKNSGNQPILINDFEGRSMRFTFGENAKVLSTEIIHQSPHNLGCSLEVVEDTIQVKPLLLNSNDYFVVQVLVTAPEINMQADIRLVGIPTIVELSAQKPENLIASIVGRILALSSLILIFPVAAFEIFNKNYLFLVILLIPLFAIPIFWHDLRGAINNLKRRYIDMS</sequence>
<dbReference type="RefSeq" id="WP_236501503.1">
    <property type="nucleotide sequence ID" value="NZ_CP091244.1"/>
</dbReference>
<proteinExistence type="predicted"/>
<keyword evidence="3" id="KW-1185">Reference proteome</keyword>
<keyword evidence="1" id="KW-1133">Transmembrane helix</keyword>
<accession>A0ABY3T441</accession>
<evidence type="ECO:0000313" key="2">
    <source>
        <dbReference type="EMBL" id="UJS26155.1"/>
    </source>
</evidence>
<dbReference type="Proteomes" id="UP001054801">
    <property type="component" value="Chromosome"/>
</dbReference>
<keyword evidence="1" id="KW-0472">Membrane</keyword>
<reference evidence="2" key="1">
    <citation type="journal article" date="2022" name="Microorganisms">
        <title>Two New Species of Filamentous Sulfur Bacteria of the Genus Thiothrix, Thiothrix winogradskyi sp. nov. and 'Candidatus Thiothrix sulfatifontis' sp. nov.</title>
        <authorList>
            <person name="Ravin N.V."/>
            <person name="Rossetti S."/>
            <person name="Beletsky A.V."/>
            <person name="Kadnikov V.V."/>
            <person name="Rudenko T.S."/>
            <person name="Smolyakov D.D."/>
            <person name="Moskvitina M.I."/>
            <person name="Gureeva M.V."/>
            <person name="Mardanov A.V."/>
            <person name="Grabovich M.Y."/>
        </authorList>
    </citation>
    <scope>NUCLEOTIDE SEQUENCE</scope>
    <source>
        <strain evidence="2">CT3</strain>
    </source>
</reference>
<feature type="transmembrane region" description="Helical" evidence="1">
    <location>
        <begin position="183"/>
        <end position="202"/>
    </location>
</feature>
<keyword evidence="1" id="KW-0812">Transmembrane</keyword>
<evidence type="ECO:0000256" key="1">
    <source>
        <dbReference type="SAM" id="Phobius"/>
    </source>
</evidence>